<evidence type="ECO:0000256" key="5">
    <source>
        <dbReference type="HAMAP-Rule" id="MF_01039"/>
    </source>
</evidence>
<comment type="caution">
    <text evidence="7">The sequence shown here is derived from an EMBL/GenBank/DDBJ whole genome shotgun (WGS) entry which is preliminary data.</text>
</comment>
<feature type="site" description="Transition state stabilizer" evidence="5">
    <location>
        <position position="181"/>
    </location>
</feature>
<feature type="binding site" evidence="5">
    <location>
        <begin position="182"/>
        <end position="183"/>
    </location>
    <ligand>
        <name>substrate</name>
    </ligand>
</feature>
<comment type="pathway">
    <text evidence="5 6">Carbohydrate degradation; glycolysis; pyruvate from D-glyceraldehyde 3-phosphate: step 3/5.</text>
</comment>
<keyword evidence="3 5" id="KW-0324">Glycolysis</keyword>
<dbReference type="InterPro" id="IPR001345">
    <property type="entry name" value="PG/BPGM_mutase_AS"/>
</dbReference>
<dbReference type="SMART" id="SM00855">
    <property type="entry name" value="PGAM"/>
    <property type="match status" value="1"/>
</dbReference>
<dbReference type="SUPFAM" id="SSF53254">
    <property type="entry name" value="Phosphoglycerate mutase-like"/>
    <property type="match status" value="1"/>
</dbReference>
<dbReference type="Gene3D" id="3.40.50.1240">
    <property type="entry name" value="Phosphoglycerate mutase-like"/>
    <property type="match status" value="1"/>
</dbReference>
<evidence type="ECO:0000256" key="3">
    <source>
        <dbReference type="ARBA" id="ARBA00023152"/>
    </source>
</evidence>
<dbReference type="InterPro" id="IPR029033">
    <property type="entry name" value="His_PPase_superfam"/>
</dbReference>
<comment type="subunit">
    <text evidence="5">Homodimer.</text>
</comment>
<keyword evidence="8" id="KW-1185">Reference proteome</keyword>
<evidence type="ECO:0000256" key="6">
    <source>
        <dbReference type="RuleBase" id="RU004512"/>
    </source>
</evidence>
<dbReference type="EC" id="5.4.2.11" evidence="5 6"/>
<feature type="active site" description="Tele-phosphohistidine intermediate" evidence="5">
    <location>
        <position position="9"/>
    </location>
</feature>
<evidence type="ECO:0000256" key="1">
    <source>
        <dbReference type="ARBA" id="ARBA00006717"/>
    </source>
</evidence>
<feature type="binding site" evidence="5">
    <location>
        <begin position="8"/>
        <end position="15"/>
    </location>
    <ligand>
        <name>substrate</name>
    </ligand>
</feature>
<comment type="function">
    <text evidence="5 6">Catalyzes the interconversion of 2-phosphoglycerate and 3-phosphoglycerate.</text>
</comment>
<dbReference type="NCBIfam" id="TIGR01258">
    <property type="entry name" value="pgm_1"/>
    <property type="match status" value="1"/>
</dbReference>
<dbReference type="PIRSF" id="PIRSF000709">
    <property type="entry name" value="6PFK_2-Ptase"/>
    <property type="match status" value="1"/>
</dbReference>
<gene>
    <name evidence="5 7" type="primary">gpmA</name>
    <name evidence="7" type="ORF">GCM10011328_19840</name>
</gene>
<sequence length="228" mass="26405">MRKIVLLRHGESLWNQENRFTGWTDIPLTHKGQREATLAAQLIKKSGIQIDATFTSVLVRTIHSLWLVLDELGKQWLPVDRSWRLNERHYGALQGLNKDLAAQQLGEEQVHAWRKSFRAIPPLLKDEPNRLHLDARYKHVALSDLPMGESLEMTIRRMLPYWQHAVIPRIRSGETLLLVGHGNTLRALMMYLGRLDENAVMHLHVPTGIPIIYTMEDNMDVVRHQLLE</sequence>
<keyword evidence="4 5" id="KW-0413">Isomerase</keyword>
<name>A0ABQ1GIY8_9GAMM</name>
<dbReference type="PANTHER" id="PTHR11931">
    <property type="entry name" value="PHOSPHOGLYCERATE MUTASE"/>
    <property type="match status" value="1"/>
</dbReference>
<evidence type="ECO:0000256" key="2">
    <source>
        <dbReference type="ARBA" id="ARBA00022432"/>
    </source>
</evidence>
<dbReference type="NCBIfam" id="NF010713">
    <property type="entry name" value="PRK14115.1"/>
    <property type="match status" value="1"/>
</dbReference>
<keyword evidence="2 5" id="KW-0312">Gluconeogenesis</keyword>
<comment type="caution">
    <text evidence="5">Lacks conserved residue(s) required for the propagation of feature annotation.</text>
</comment>
<dbReference type="PROSITE" id="PS00175">
    <property type="entry name" value="PG_MUTASE"/>
    <property type="match status" value="1"/>
</dbReference>
<comment type="similarity">
    <text evidence="1 5">Belongs to the phosphoglycerate mutase family. BPG-dependent PGAM subfamily.</text>
</comment>
<feature type="binding site" evidence="5">
    <location>
        <begin position="87"/>
        <end position="90"/>
    </location>
    <ligand>
        <name>substrate</name>
    </ligand>
</feature>
<organism evidence="7 8">
    <name type="scientific">Hafnia psychrotolerans</name>
    <dbReference type="NCBI Taxonomy" id="1477018"/>
    <lineage>
        <taxon>Bacteria</taxon>
        <taxon>Pseudomonadati</taxon>
        <taxon>Pseudomonadota</taxon>
        <taxon>Gammaproteobacteria</taxon>
        <taxon>Enterobacterales</taxon>
        <taxon>Hafniaceae</taxon>
        <taxon>Hafnia</taxon>
    </lineage>
</organism>
<dbReference type="CDD" id="cd07067">
    <property type="entry name" value="HP_PGM_like"/>
    <property type="match status" value="1"/>
</dbReference>
<dbReference type="Pfam" id="PF00300">
    <property type="entry name" value="His_Phos_1"/>
    <property type="match status" value="1"/>
</dbReference>
<evidence type="ECO:0000256" key="4">
    <source>
        <dbReference type="ARBA" id="ARBA00023235"/>
    </source>
</evidence>
<dbReference type="InterPro" id="IPR005952">
    <property type="entry name" value="Phosphogly_mut1"/>
</dbReference>
<accession>A0ABQ1GIY8</accession>
<dbReference type="RefSeq" id="WP_188473087.1">
    <property type="nucleotide sequence ID" value="NZ_BMFZ01000004.1"/>
</dbReference>
<evidence type="ECO:0000313" key="8">
    <source>
        <dbReference type="Proteomes" id="UP000627464"/>
    </source>
</evidence>
<dbReference type="Proteomes" id="UP000627464">
    <property type="component" value="Unassembled WGS sequence"/>
</dbReference>
<feature type="binding site" evidence="5">
    <location>
        <position position="98"/>
    </location>
    <ligand>
        <name>substrate</name>
    </ligand>
</feature>
<evidence type="ECO:0000313" key="7">
    <source>
        <dbReference type="EMBL" id="GGA44745.1"/>
    </source>
</evidence>
<dbReference type="HAMAP" id="MF_01039">
    <property type="entry name" value="PGAM_GpmA"/>
    <property type="match status" value="1"/>
</dbReference>
<feature type="active site" description="Proton donor/acceptor" evidence="5">
    <location>
        <position position="87"/>
    </location>
</feature>
<feature type="binding site" evidence="5">
    <location>
        <position position="60"/>
    </location>
    <ligand>
        <name>substrate</name>
    </ligand>
</feature>
<feature type="binding site" evidence="5">
    <location>
        <begin position="21"/>
        <end position="22"/>
    </location>
    <ligand>
        <name>substrate</name>
    </ligand>
</feature>
<protein>
    <recommendedName>
        <fullName evidence="5 6">2,3-bisphosphoglycerate-dependent phosphoglycerate mutase</fullName>
        <shortName evidence="5">BPG-dependent PGAM</shortName>
        <shortName evidence="5">PGAM</shortName>
        <shortName evidence="5">Phosphoglyceromutase</shortName>
        <shortName evidence="5">dPGM</shortName>
        <ecNumber evidence="5 6">5.4.2.11</ecNumber>
    </recommendedName>
</protein>
<dbReference type="EMBL" id="BMFZ01000004">
    <property type="protein sequence ID" value="GGA44745.1"/>
    <property type="molecule type" value="Genomic_DNA"/>
</dbReference>
<proteinExistence type="inferred from homology"/>
<comment type="catalytic activity">
    <reaction evidence="5 6">
        <text>(2R)-2-phosphoglycerate = (2R)-3-phosphoglycerate</text>
        <dbReference type="Rhea" id="RHEA:15901"/>
        <dbReference type="ChEBI" id="CHEBI:58272"/>
        <dbReference type="ChEBI" id="CHEBI:58289"/>
        <dbReference type="EC" id="5.4.2.11"/>
    </reaction>
</comment>
<reference evidence="8" key="1">
    <citation type="journal article" date="2019" name="Int. J. Syst. Evol. Microbiol.">
        <title>The Global Catalogue of Microorganisms (GCM) 10K type strain sequencing project: providing services to taxonomists for standard genome sequencing and annotation.</title>
        <authorList>
            <consortium name="The Broad Institute Genomics Platform"/>
            <consortium name="The Broad Institute Genome Sequencing Center for Infectious Disease"/>
            <person name="Wu L."/>
            <person name="Ma J."/>
        </authorList>
    </citation>
    <scope>NUCLEOTIDE SEQUENCE [LARGE SCALE GENOMIC DNA]</scope>
    <source>
        <strain evidence="8">CGMCC 1.12806</strain>
    </source>
</reference>
<dbReference type="InterPro" id="IPR013078">
    <property type="entry name" value="His_Pase_superF_clade-1"/>
</dbReference>